<dbReference type="PROSITE" id="PS51421">
    <property type="entry name" value="RAS"/>
    <property type="match status" value="1"/>
</dbReference>
<dbReference type="EMBL" id="KK198763">
    <property type="protein sequence ID" value="KCW48796.1"/>
    <property type="molecule type" value="Genomic_DNA"/>
</dbReference>
<accession>A0A059A533</accession>
<organism evidence="13">
    <name type="scientific">Eucalyptus grandis</name>
    <name type="common">Flooded gum</name>
    <dbReference type="NCBI Taxonomy" id="71139"/>
    <lineage>
        <taxon>Eukaryota</taxon>
        <taxon>Viridiplantae</taxon>
        <taxon>Streptophyta</taxon>
        <taxon>Embryophyta</taxon>
        <taxon>Tracheophyta</taxon>
        <taxon>Spermatophyta</taxon>
        <taxon>Magnoliopsida</taxon>
        <taxon>eudicotyledons</taxon>
        <taxon>Gunneridae</taxon>
        <taxon>Pentapetalae</taxon>
        <taxon>rosids</taxon>
        <taxon>malvids</taxon>
        <taxon>Myrtales</taxon>
        <taxon>Myrtaceae</taxon>
        <taxon>Myrtoideae</taxon>
        <taxon>Eucalypteae</taxon>
        <taxon>Eucalyptus</taxon>
    </lineage>
</organism>
<reference evidence="13" key="1">
    <citation type="submission" date="2013-07" db="EMBL/GenBank/DDBJ databases">
        <title>The genome of Eucalyptus grandis.</title>
        <authorList>
            <person name="Schmutz J."/>
            <person name="Hayes R."/>
            <person name="Myburg A."/>
            <person name="Tuskan G."/>
            <person name="Grattapaglia D."/>
            <person name="Rokhsar D.S."/>
        </authorList>
    </citation>
    <scope>NUCLEOTIDE SEQUENCE</scope>
    <source>
        <tissue evidence="13">Leaf extractions</tissue>
    </source>
</reference>
<dbReference type="eggNOG" id="KOG0080">
    <property type="taxonomic scope" value="Eukaryota"/>
</dbReference>
<dbReference type="AlphaFoldDB" id="A0A059A533"/>
<proteinExistence type="inferred from homology"/>
<dbReference type="InParanoid" id="A0A059A533"/>
<keyword evidence="10" id="KW-0636">Prenylation</keyword>
<evidence type="ECO:0000256" key="12">
    <source>
        <dbReference type="SAM" id="MobiDB-lite"/>
    </source>
</evidence>
<comment type="function">
    <text evidence="11">Intracellular vesicle trafficking and protein transport.</text>
</comment>
<evidence type="ECO:0000256" key="7">
    <source>
        <dbReference type="ARBA" id="ARBA00023134"/>
    </source>
</evidence>
<keyword evidence="4" id="KW-1003">Cell membrane</keyword>
<dbReference type="SMART" id="SM00173">
    <property type="entry name" value="RAS"/>
    <property type="match status" value="1"/>
</dbReference>
<evidence type="ECO:0000256" key="9">
    <source>
        <dbReference type="ARBA" id="ARBA00023288"/>
    </source>
</evidence>
<dbReference type="PRINTS" id="PR00449">
    <property type="entry name" value="RASTRNSFRMNG"/>
</dbReference>
<dbReference type="InterPro" id="IPR027417">
    <property type="entry name" value="P-loop_NTPase"/>
</dbReference>
<evidence type="ECO:0000256" key="10">
    <source>
        <dbReference type="ARBA" id="ARBA00023289"/>
    </source>
</evidence>
<evidence type="ECO:0000256" key="1">
    <source>
        <dbReference type="ARBA" id="ARBA00004342"/>
    </source>
</evidence>
<dbReference type="GO" id="GO:0016192">
    <property type="term" value="P:vesicle-mediated transport"/>
    <property type="evidence" value="ECO:0000318"/>
    <property type="project" value="GO_Central"/>
</dbReference>
<keyword evidence="9" id="KW-0449">Lipoprotein</keyword>
<dbReference type="PANTHER" id="PTHR47977">
    <property type="entry name" value="RAS-RELATED PROTEIN RAB"/>
    <property type="match status" value="1"/>
</dbReference>
<dbReference type="GO" id="GO:0005886">
    <property type="term" value="C:plasma membrane"/>
    <property type="evidence" value="ECO:0007669"/>
    <property type="project" value="UniProtKB-SubCell"/>
</dbReference>
<comment type="subcellular location">
    <subcellularLocation>
        <location evidence="1">Cell membrane</location>
        <topology evidence="1">Lipid-anchor</topology>
        <orientation evidence="1">Cytoplasmic side</orientation>
    </subcellularLocation>
</comment>
<dbReference type="KEGG" id="egr:104425947"/>
<keyword evidence="6" id="KW-0653">Protein transport</keyword>
<dbReference type="SUPFAM" id="SSF52540">
    <property type="entry name" value="P-loop containing nucleoside triphosphate hydrolases"/>
    <property type="match status" value="1"/>
</dbReference>
<dbReference type="InterPro" id="IPR001806">
    <property type="entry name" value="Small_GTPase"/>
</dbReference>
<sequence>MASPSDQDSKYDLSFKILLIGDSGVGKSSLILSFISASQETIAPTIGVDIKIKHLTVGGKRLKLTLWDTAGQERFRTLTNSFYRDAQGIMLVYDVTRRETLTNLTDLWAKEVELYSTNKDCVKMLVGNKLDCESDRVVTKEEAVALAGELGCLFAECSAKTRENVEKCFEQLALKIMEVPSLQKEKDKPMPIPNPPSAGSDSGGCC</sequence>
<evidence type="ECO:0000256" key="2">
    <source>
        <dbReference type="ARBA" id="ARBA00006270"/>
    </source>
</evidence>
<comment type="similarity">
    <text evidence="2">Belongs to the small GTPase superfamily. Rab family.</text>
</comment>
<name>A0A059A533_EUCGR</name>
<dbReference type="InterPro" id="IPR050227">
    <property type="entry name" value="Rab"/>
</dbReference>
<gene>
    <name evidence="13" type="ORF">EUGRSUZ_K02437</name>
</gene>
<dbReference type="FunFam" id="3.40.50.300:FF:000456">
    <property type="entry name" value="Ras-related protein RABC1"/>
    <property type="match status" value="1"/>
</dbReference>
<dbReference type="OMA" id="FVNIRDW"/>
<dbReference type="STRING" id="71139.A0A059A533"/>
<evidence type="ECO:0000256" key="11">
    <source>
        <dbReference type="ARBA" id="ARBA00060176"/>
    </source>
</evidence>
<feature type="region of interest" description="Disordered" evidence="12">
    <location>
        <begin position="183"/>
        <end position="206"/>
    </location>
</feature>
<evidence type="ECO:0000256" key="8">
    <source>
        <dbReference type="ARBA" id="ARBA00023136"/>
    </source>
</evidence>
<keyword evidence="5" id="KW-0547">Nucleotide-binding</keyword>
<dbReference type="NCBIfam" id="TIGR00231">
    <property type="entry name" value="small_GTP"/>
    <property type="match status" value="1"/>
</dbReference>
<evidence type="ECO:0000256" key="6">
    <source>
        <dbReference type="ARBA" id="ARBA00022927"/>
    </source>
</evidence>
<dbReference type="CDD" id="cd01863">
    <property type="entry name" value="Rab18"/>
    <property type="match status" value="1"/>
</dbReference>
<keyword evidence="3" id="KW-0813">Transport</keyword>
<dbReference type="GO" id="GO:0003924">
    <property type="term" value="F:GTPase activity"/>
    <property type="evidence" value="ECO:0000318"/>
    <property type="project" value="GO_Central"/>
</dbReference>
<dbReference type="GO" id="GO:0005525">
    <property type="term" value="F:GTP binding"/>
    <property type="evidence" value="ECO:0000318"/>
    <property type="project" value="GO_Central"/>
</dbReference>
<dbReference type="PROSITE" id="PS51420">
    <property type="entry name" value="RHO"/>
    <property type="match status" value="1"/>
</dbReference>
<dbReference type="GO" id="GO:0015031">
    <property type="term" value="P:protein transport"/>
    <property type="evidence" value="ECO:0007669"/>
    <property type="project" value="UniProtKB-KW"/>
</dbReference>
<dbReference type="Pfam" id="PF00071">
    <property type="entry name" value="Ras"/>
    <property type="match status" value="1"/>
</dbReference>
<dbReference type="PROSITE" id="PS51419">
    <property type="entry name" value="RAB"/>
    <property type="match status" value="1"/>
</dbReference>
<evidence type="ECO:0000256" key="3">
    <source>
        <dbReference type="ARBA" id="ARBA00022448"/>
    </source>
</evidence>
<evidence type="ECO:0000256" key="5">
    <source>
        <dbReference type="ARBA" id="ARBA00022741"/>
    </source>
</evidence>
<keyword evidence="7" id="KW-0342">GTP-binding</keyword>
<dbReference type="SMART" id="SM00174">
    <property type="entry name" value="RHO"/>
    <property type="match status" value="1"/>
</dbReference>
<dbReference type="OrthoDB" id="9989112at2759"/>
<evidence type="ECO:0000256" key="4">
    <source>
        <dbReference type="ARBA" id="ARBA00022475"/>
    </source>
</evidence>
<dbReference type="SMART" id="SM00176">
    <property type="entry name" value="RAN"/>
    <property type="match status" value="1"/>
</dbReference>
<dbReference type="InterPro" id="IPR005225">
    <property type="entry name" value="Small_GTP-bd"/>
</dbReference>
<dbReference type="Gramene" id="KCW48796">
    <property type="protein sequence ID" value="KCW48796"/>
    <property type="gene ID" value="EUGRSUZ_K02437"/>
</dbReference>
<keyword evidence="8" id="KW-0472">Membrane</keyword>
<dbReference type="SMART" id="SM00175">
    <property type="entry name" value="RAB"/>
    <property type="match status" value="1"/>
</dbReference>
<protein>
    <submittedName>
        <fullName evidence="13">Uncharacterized protein</fullName>
    </submittedName>
</protein>
<evidence type="ECO:0000313" key="13">
    <source>
        <dbReference type="EMBL" id="KCW48796.1"/>
    </source>
</evidence>
<dbReference type="Gene3D" id="3.40.50.300">
    <property type="entry name" value="P-loop containing nucleotide triphosphate hydrolases"/>
    <property type="match status" value="1"/>
</dbReference>